<reference evidence="1" key="1">
    <citation type="submission" date="2014-11" db="EMBL/GenBank/DDBJ databases">
        <authorList>
            <person name="Amaro Gonzalez C."/>
        </authorList>
    </citation>
    <scope>NUCLEOTIDE SEQUENCE</scope>
</reference>
<protein>
    <submittedName>
        <fullName evidence="1">Uncharacterized protein</fullName>
    </submittedName>
</protein>
<proteinExistence type="predicted"/>
<dbReference type="AlphaFoldDB" id="A0A0E9UVN6"/>
<sequence length="34" mass="3483">MDRISGPQGGNLSAGTKKWLCGVSIVRLDVLPGG</sequence>
<dbReference type="EMBL" id="GBXM01039539">
    <property type="protein sequence ID" value="JAH69038.1"/>
    <property type="molecule type" value="Transcribed_RNA"/>
</dbReference>
<organism evidence="1">
    <name type="scientific">Anguilla anguilla</name>
    <name type="common">European freshwater eel</name>
    <name type="synonym">Muraena anguilla</name>
    <dbReference type="NCBI Taxonomy" id="7936"/>
    <lineage>
        <taxon>Eukaryota</taxon>
        <taxon>Metazoa</taxon>
        <taxon>Chordata</taxon>
        <taxon>Craniata</taxon>
        <taxon>Vertebrata</taxon>
        <taxon>Euteleostomi</taxon>
        <taxon>Actinopterygii</taxon>
        <taxon>Neopterygii</taxon>
        <taxon>Teleostei</taxon>
        <taxon>Anguilliformes</taxon>
        <taxon>Anguillidae</taxon>
        <taxon>Anguilla</taxon>
    </lineage>
</organism>
<name>A0A0E9UVN6_ANGAN</name>
<accession>A0A0E9UVN6</accession>
<reference evidence="1" key="2">
    <citation type="journal article" date="2015" name="Fish Shellfish Immunol.">
        <title>Early steps in the European eel (Anguilla anguilla)-Vibrio vulnificus interaction in the gills: Role of the RtxA13 toxin.</title>
        <authorList>
            <person name="Callol A."/>
            <person name="Pajuelo D."/>
            <person name="Ebbesson L."/>
            <person name="Teles M."/>
            <person name="MacKenzie S."/>
            <person name="Amaro C."/>
        </authorList>
    </citation>
    <scope>NUCLEOTIDE SEQUENCE</scope>
</reference>
<evidence type="ECO:0000313" key="1">
    <source>
        <dbReference type="EMBL" id="JAH69038.1"/>
    </source>
</evidence>